<name>A0A132MJV4_9ACTN</name>
<evidence type="ECO:0000313" key="5">
    <source>
        <dbReference type="Proteomes" id="UP000070188"/>
    </source>
</evidence>
<dbReference type="Proteomes" id="UP000070598">
    <property type="component" value="Unassembled WGS sequence"/>
</dbReference>
<organism evidence="2 7">
    <name type="scientific">Carbonactinospora thermoautotrophica</name>
    <dbReference type="NCBI Taxonomy" id="1469144"/>
    <lineage>
        <taxon>Bacteria</taxon>
        <taxon>Bacillati</taxon>
        <taxon>Actinomycetota</taxon>
        <taxon>Actinomycetes</taxon>
        <taxon>Kitasatosporales</taxon>
        <taxon>Carbonactinosporaceae</taxon>
        <taxon>Carbonactinospora</taxon>
    </lineage>
</organism>
<evidence type="ECO:0000313" key="7">
    <source>
        <dbReference type="Proteomes" id="UP000070659"/>
    </source>
</evidence>
<dbReference type="Proteomes" id="UP000070188">
    <property type="component" value="Unassembled WGS sequence"/>
</dbReference>
<dbReference type="Gene3D" id="1.10.10.10">
    <property type="entry name" value="Winged helix-like DNA-binding domain superfamily/Winged helix DNA-binding domain"/>
    <property type="match status" value="2"/>
</dbReference>
<dbReference type="InterPro" id="IPR002831">
    <property type="entry name" value="Tscrpt_reg_TrmB_N"/>
</dbReference>
<reference evidence="2 7" key="2">
    <citation type="submission" date="2015-02" db="EMBL/GenBank/DDBJ databases">
        <title>Physiological reanalysis, assessment of diazotrophy, and genome sequences of multiple isolates of Streptomyces thermoautotrophicus.</title>
        <authorList>
            <person name="MacKellar D.C."/>
            <person name="Lieber L."/>
            <person name="Norman J."/>
            <person name="Bolger A."/>
            <person name="Tobin C."/>
            <person name="Murray J.W."/>
            <person name="Prell J."/>
        </authorList>
    </citation>
    <scope>NUCLEOTIDE SEQUENCE [LARGE SCALE GENOMIC DNA]</scope>
    <source>
        <strain evidence="2 7">UBT1</strain>
    </source>
</reference>
<dbReference type="InterPro" id="IPR036390">
    <property type="entry name" value="WH_DNA-bd_sf"/>
</dbReference>
<gene>
    <name evidence="3" type="ORF">LI90_3930</name>
    <name evidence="2" type="ORF">TH66_22920</name>
    <name evidence="4" type="ORF">TR74_03775</name>
</gene>
<dbReference type="SUPFAM" id="SSF46785">
    <property type="entry name" value="Winged helix' DNA-binding domain"/>
    <property type="match status" value="1"/>
</dbReference>
<dbReference type="GO" id="GO:0006355">
    <property type="term" value="P:regulation of DNA-templated transcription"/>
    <property type="evidence" value="ECO:0007669"/>
    <property type="project" value="InterPro"/>
</dbReference>
<dbReference type="Pfam" id="PF01978">
    <property type="entry name" value="TrmB"/>
    <property type="match status" value="1"/>
</dbReference>
<dbReference type="EMBL" id="JYIK01000492">
    <property type="protein sequence ID" value="KWX10410.1"/>
    <property type="molecule type" value="Genomic_DNA"/>
</dbReference>
<dbReference type="GO" id="GO:0003677">
    <property type="term" value="F:DNA binding"/>
    <property type="evidence" value="ECO:0007669"/>
    <property type="project" value="InterPro"/>
</dbReference>
<dbReference type="EMBL" id="JYIJ01000019">
    <property type="protein sequence ID" value="KWW98116.1"/>
    <property type="molecule type" value="Genomic_DNA"/>
</dbReference>
<evidence type="ECO:0000313" key="2">
    <source>
        <dbReference type="EMBL" id="KWW98116.1"/>
    </source>
</evidence>
<dbReference type="OrthoDB" id="3369460at2"/>
<dbReference type="InterPro" id="IPR051797">
    <property type="entry name" value="TrmB-like"/>
</dbReference>
<feature type="domain" description="HTH luxR-type" evidence="1">
    <location>
        <begin position="260"/>
        <end position="317"/>
    </location>
</feature>
<dbReference type="EMBL" id="LAXD01000001">
    <property type="protein sequence ID" value="KWX02883.1"/>
    <property type="molecule type" value="Genomic_DNA"/>
</dbReference>
<sequence>MLEPAGISADEECVYRYMIVNPPAPEETIARGVRLSSERVREALRRLESKGLVSRAPGPEEIFVPAPPDLAIEPLILRHQHQLQLMRAGVARLAEEYRAAQGLRGATPLVDVVVGAEAIEHRLQQLQESAREEILGLAKPPVVVTDVNKTELRQLAQGVRYRALYDRSVLEQPGDLWEIERYVKAGEEARVMDGVPIKLIIADRHMALLPLQNRQLDRQEPSAIVVHPSGLLDSLVALFEVLWSLATPIFCDGPTVTEGDARLSDVDLRLISLMRAGLTDEAIAKQLGQSKRTVLRRVRRLMDLTRTDTRFQLGYKVAENGWI</sequence>
<evidence type="ECO:0000313" key="6">
    <source>
        <dbReference type="Proteomes" id="UP000070598"/>
    </source>
</evidence>
<dbReference type="InterPro" id="IPR016032">
    <property type="entry name" value="Sig_transdc_resp-reg_C-effctor"/>
</dbReference>
<keyword evidence="5" id="KW-1185">Reference proteome</keyword>
<dbReference type="SMART" id="SM00421">
    <property type="entry name" value="HTH_LUXR"/>
    <property type="match status" value="1"/>
</dbReference>
<proteinExistence type="predicted"/>
<dbReference type="InterPro" id="IPR000792">
    <property type="entry name" value="Tscrpt_reg_LuxR_C"/>
</dbReference>
<dbReference type="AlphaFoldDB" id="A0A132MJV4"/>
<evidence type="ECO:0000313" key="3">
    <source>
        <dbReference type="EMBL" id="KWX02883.1"/>
    </source>
</evidence>
<dbReference type="Proteomes" id="UP000070659">
    <property type="component" value="Unassembled WGS sequence"/>
</dbReference>
<dbReference type="PATRIC" id="fig|1469144.10.peg.4213"/>
<dbReference type="RefSeq" id="WP_066890165.1">
    <property type="nucleotide sequence ID" value="NZ_JYIJ01000019.1"/>
</dbReference>
<dbReference type="InterPro" id="IPR036388">
    <property type="entry name" value="WH-like_DNA-bd_sf"/>
</dbReference>
<dbReference type="SUPFAM" id="SSF46894">
    <property type="entry name" value="C-terminal effector domain of the bipartite response regulators"/>
    <property type="match status" value="1"/>
</dbReference>
<dbReference type="PANTHER" id="PTHR34293:SF1">
    <property type="entry name" value="HTH-TYPE TRANSCRIPTIONAL REGULATOR TRMBL2"/>
    <property type="match status" value="1"/>
</dbReference>
<accession>A0A132MJV4</accession>
<evidence type="ECO:0000259" key="1">
    <source>
        <dbReference type="SMART" id="SM00421"/>
    </source>
</evidence>
<reference evidence="3" key="3">
    <citation type="submission" date="2015-04" db="EMBL/GenBank/DDBJ databases">
        <title>Physiological reanalysis, assessment of diazotrophy, and genome sequences of multiple isolates of Streptomyces thermoautotrophicus.</title>
        <authorList>
            <person name="MacKellar D.C."/>
            <person name="Lieber L."/>
            <person name="Norman J."/>
            <person name="Bolger A."/>
            <person name="Tobin C."/>
            <person name="Murray J.W."/>
            <person name="Woodward J."/>
            <person name="Friesen M."/>
            <person name="Prell J."/>
        </authorList>
    </citation>
    <scope>NUCLEOTIDE SEQUENCE [LARGE SCALE GENOMIC DNA]</scope>
    <source>
        <strain evidence="3">H1</strain>
    </source>
</reference>
<comment type="caution">
    <text evidence="2">The sequence shown here is derived from an EMBL/GenBank/DDBJ whole genome shotgun (WGS) entry which is preliminary data.</text>
</comment>
<reference evidence="6" key="1">
    <citation type="submission" date="2015-02" db="EMBL/GenBank/DDBJ databases">
        <title>Physiological reanalysis, assessment of diazotrophy, and genome sequences of multiple isolates of Streptomyces thermoautotrophicus.</title>
        <authorList>
            <person name="MacKellar D.C."/>
            <person name="Lieber L."/>
            <person name="Norman J."/>
            <person name="Bolger A."/>
            <person name="Tobin C."/>
            <person name="Murray J.W."/>
            <person name="Friesen M."/>
            <person name="Prell J."/>
        </authorList>
    </citation>
    <scope>NUCLEOTIDE SEQUENCE [LARGE SCALE GENOMIC DNA]</scope>
    <source>
        <strain evidence="6">UBT1</strain>
    </source>
</reference>
<dbReference type="STRING" id="1469144.LI90_3930"/>
<evidence type="ECO:0000313" key="4">
    <source>
        <dbReference type="EMBL" id="KWX10410.1"/>
    </source>
</evidence>
<protein>
    <submittedName>
        <fullName evidence="3">Transcriptional regulator</fullName>
    </submittedName>
</protein>
<dbReference type="PANTHER" id="PTHR34293">
    <property type="entry name" value="HTH-TYPE TRANSCRIPTIONAL REGULATOR TRMBL2"/>
    <property type="match status" value="1"/>
</dbReference>
<reference evidence="5" key="4">
    <citation type="submission" date="2015-04" db="EMBL/GenBank/DDBJ databases">
        <title>Physiological reanalysis, assessment of diazotrophy, and genome sequences of multiple isolates of Streptomyces thermoautotrophicus.</title>
        <authorList>
            <person name="MacKellar D.C."/>
            <person name="Lieber L."/>
            <person name="Norman J."/>
            <person name="Bolger A."/>
            <person name="Tobin C."/>
            <person name="Murray J.W."/>
            <person name="Chang R."/>
            <person name="Ford T."/>
            <person name="Nguyen P.Q."/>
            <person name="Woodward J."/>
            <person name="Permingeat H."/>
            <person name="Joshi N.S."/>
            <person name="Silver P.A."/>
            <person name="Usadel B."/>
            <person name="Rutherford A.W."/>
            <person name="Friesen M."/>
            <person name="Prell J."/>
        </authorList>
    </citation>
    <scope>NUCLEOTIDE SEQUENCE [LARGE SCALE GENOMIC DNA]</scope>
    <source>
        <strain evidence="5">H1</strain>
    </source>
</reference>